<name>A0ABU0PHN2_9MICC</name>
<keyword evidence="2" id="KW-0472">Membrane</keyword>
<gene>
    <name evidence="3" type="ORF">QFZ36_000347</name>
</gene>
<evidence type="ECO:0000256" key="1">
    <source>
        <dbReference type="SAM" id="MobiDB-lite"/>
    </source>
</evidence>
<keyword evidence="2" id="KW-1133">Transmembrane helix</keyword>
<keyword evidence="4" id="KW-1185">Reference proteome</keyword>
<organism evidence="3 4">
    <name type="scientific">Pseudarthrobacter siccitolerans</name>
    <dbReference type="NCBI Taxonomy" id="861266"/>
    <lineage>
        <taxon>Bacteria</taxon>
        <taxon>Bacillati</taxon>
        <taxon>Actinomycetota</taxon>
        <taxon>Actinomycetes</taxon>
        <taxon>Micrococcales</taxon>
        <taxon>Micrococcaceae</taxon>
        <taxon>Pseudarthrobacter</taxon>
    </lineage>
</organism>
<comment type="caution">
    <text evidence="3">The sequence shown here is derived from an EMBL/GenBank/DDBJ whole genome shotgun (WGS) entry which is preliminary data.</text>
</comment>
<protein>
    <recommendedName>
        <fullName evidence="5">DUF4352 domain-containing protein</fullName>
    </recommendedName>
</protein>
<accession>A0ABU0PHN2</accession>
<sequence>MNTHTNQFTERGLSRRQFGLVLSGGAFLLLAGGTYGVFGRSLQHATTSVATAFGSLTVVRAGRLARLDGHGQPAFKTLAAAASYMGTGGALGRGTQVRRVSAGEELDPNGHGHDGGTLEDPASPEPVNRTWPHVVLLEMRLENTGPQPVLFSPGQLRLRLNPSSITITPRDSDRNPGPIAPQALEHILISYLVPRDLQDLELDYSDEQQDTGYRLALPPFTMNEARS</sequence>
<evidence type="ECO:0008006" key="5">
    <source>
        <dbReference type="Google" id="ProtNLM"/>
    </source>
</evidence>
<dbReference type="RefSeq" id="WP_306633433.1">
    <property type="nucleotide sequence ID" value="NZ_JAUSXB010000001.1"/>
</dbReference>
<reference evidence="3 4" key="1">
    <citation type="submission" date="2023-07" db="EMBL/GenBank/DDBJ databases">
        <title>Comparative genomics of wheat-associated soil bacteria to identify genetic determinants of phenazine resistance.</title>
        <authorList>
            <person name="Mouncey N."/>
        </authorList>
    </citation>
    <scope>NUCLEOTIDE SEQUENCE [LARGE SCALE GENOMIC DNA]</scope>
    <source>
        <strain evidence="3 4">W1I3</strain>
    </source>
</reference>
<feature type="region of interest" description="Disordered" evidence="1">
    <location>
        <begin position="104"/>
        <end position="126"/>
    </location>
</feature>
<keyword evidence="2" id="KW-0812">Transmembrane</keyword>
<dbReference type="EMBL" id="JAUSXB010000001">
    <property type="protein sequence ID" value="MDQ0672786.1"/>
    <property type="molecule type" value="Genomic_DNA"/>
</dbReference>
<evidence type="ECO:0000313" key="3">
    <source>
        <dbReference type="EMBL" id="MDQ0672786.1"/>
    </source>
</evidence>
<proteinExistence type="predicted"/>
<feature type="transmembrane region" description="Helical" evidence="2">
    <location>
        <begin position="20"/>
        <end position="38"/>
    </location>
</feature>
<dbReference type="Proteomes" id="UP001236806">
    <property type="component" value="Unassembled WGS sequence"/>
</dbReference>
<evidence type="ECO:0000256" key="2">
    <source>
        <dbReference type="SAM" id="Phobius"/>
    </source>
</evidence>
<evidence type="ECO:0000313" key="4">
    <source>
        <dbReference type="Proteomes" id="UP001236806"/>
    </source>
</evidence>